<dbReference type="GeneTree" id="ENSGT00990000208969"/>
<feature type="domain" description="KRAB" evidence="1">
    <location>
        <begin position="12"/>
        <end position="96"/>
    </location>
</feature>
<dbReference type="Gene3D" id="6.10.140.140">
    <property type="match status" value="1"/>
</dbReference>
<reference evidence="2 3" key="1">
    <citation type="journal article" date="2019" name="Proc. Natl. Acad. Sci. U.S.A.">
        <title>Regulatory changes in pterin and carotenoid genes underlie balanced color polymorphisms in the wall lizard.</title>
        <authorList>
            <person name="Andrade P."/>
            <person name="Pinho C."/>
            <person name="Perez I de Lanuza G."/>
            <person name="Afonso S."/>
            <person name="Brejcha J."/>
            <person name="Rubin C.J."/>
            <person name="Wallerman O."/>
            <person name="Pereira P."/>
            <person name="Sabatino S.J."/>
            <person name="Bellati A."/>
            <person name="Pellitteri-Rosa D."/>
            <person name="Bosakova Z."/>
            <person name="Bunikis I."/>
            <person name="Carretero M.A."/>
            <person name="Feiner N."/>
            <person name="Marsik P."/>
            <person name="Pauperio F."/>
            <person name="Salvi D."/>
            <person name="Soler L."/>
            <person name="While G.M."/>
            <person name="Uller T."/>
            <person name="Font E."/>
            <person name="Andersson L."/>
            <person name="Carneiro M."/>
        </authorList>
    </citation>
    <scope>NUCLEOTIDE SEQUENCE</scope>
</reference>
<dbReference type="PANTHER" id="PTHR23232">
    <property type="entry name" value="KRAB DOMAIN C2H2 ZINC FINGER"/>
    <property type="match status" value="1"/>
</dbReference>
<evidence type="ECO:0000313" key="2">
    <source>
        <dbReference type="Ensembl" id="ENSPMRP00000002014.1"/>
    </source>
</evidence>
<dbReference type="SUPFAM" id="SSF109640">
    <property type="entry name" value="KRAB domain (Kruppel-associated box)"/>
    <property type="match status" value="1"/>
</dbReference>
<dbReference type="InterPro" id="IPR001909">
    <property type="entry name" value="KRAB"/>
</dbReference>
<dbReference type="GO" id="GO:0006355">
    <property type="term" value="P:regulation of DNA-templated transcription"/>
    <property type="evidence" value="ECO:0007669"/>
    <property type="project" value="InterPro"/>
</dbReference>
<dbReference type="Ensembl" id="ENSPMRT00000002140.1">
    <property type="protein sequence ID" value="ENSPMRP00000002014.1"/>
    <property type="gene ID" value="ENSPMRG00000001478.1"/>
</dbReference>
<organism evidence="2 3">
    <name type="scientific">Podarcis muralis</name>
    <name type="common">Wall lizard</name>
    <name type="synonym">Lacerta muralis</name>
    <dbReference type="NCBI Taxonomy" id="64176"/>
    <lineage>
        <taxon>Eukaryota</taxon>
        <taxon>Metazoa</taxon>
        <taxon>Chordata</taxon>
        <taxon>Craniata</taxon>
        <taxon>Vertebrata</taxon>
        <taxon>Euteleostomi</taxon>
        <taxon>Lepidosauria</taxon>
        <taxon>Squamata</taxon>
        <taxon>Bifurcata</taxon>
        <taxon>Unidentata</taxon>
        <taxon>Episquamata</taxon>
        <taxon>Laterata</taxon>
        <taxon>Lacertibaenia</taxon>
        <taxon>Lacertidae</taxon>
        <taxon>Podarcis</taxon>
    </lineage>
</organism>
<keyword evidence="3" id="KW-1185">Reference proteome</keyword>
<sequence length="118" mass="13347">LLALKGAFELLASFEDVAVNFTEEEWALLDADQRALHKEVMEETCGIMDSLGEAPRCIFILKTIILYVMKTHFSPSKNEGEMCVRLMGRMQAFAEAWRARGFGAHQPLSLSRLQEAIR</sequence>
<dbReference type="Proteomes" id="UP000472272">
    <property type="component" value="Chromosome 2"/>
</dbReference>
<dbReference type="InterPro" id="IPR050169">
    <property type="entry name" value="Krueppel_C2H2_ZnF"/>
</dbReference>
<name>A0A670HQC3_PODMU</name>
<dbReference type="AlphaFoldDB" id="A0A670HQC3"/>
<dbReference type="Pfam" id="PF01352">
    <property type="entry name" value="KRAB"/>
    <property type="match status" value="1"/>
</dbReference>
<protein>
    <recommendedName>
        <fullName evidence="1">KRAB domain-containing protein</fullName>
    </recommendedName>
</protein>
<dbReference type="CDD" id="cd07765">
    <property type="entry name" value="KRAB_A-box"/>
    <property type="match status" value="1"/>
</dbReference>
<reference evidence="2" key="2">
    <citation type="submission" date="2025-08" db="UniProtKB">
        <authorList>
            <consortium name="Ensembl"/>
        </authorList>
    </citation>
    <scope>IDENTIFICATION</scope>
</reference>
<dbReference type="PANTHER" id="PTHR23232:SF142">
    <property type="entry name" value="GASTRULA ZINC FINGER PROTEIN XLCGF57.1-LIKE-RELATED"/>
    <property type="match status" value="1"/>
</dbReference>
<accession>A0A670HQC3</accession>
<dbReference type="PROSITE" id="PS50805">
    <property type="entry name" value="KRAB"/>
    <property type="match status" value="1"/>
</dbReference>
<evidence type="ECO:0000259" key="1">
    <source>
        <dbReference type="PROSITE" id="PS50805"/>
    </source>
</evidence>
<dbReference type="SMART" id="SM00349">
    <property type="entry name" value="KRAB"/>
    <property type="match status" value="1"/>
</dbReference>
<dbReference type="InterPro" id="IPR036051">
    <property type="entry name" value="KRAB_dom_sf"/>
</dbReference>
<reference evidence="2" key="3">
    <citation type="submission" date="2025-09" db="UniProtKB">
        <authorList>
            <consortium name="Ensembl"/>
        </authorList>
    </citation>
    <scope>IDENTIFICATION</scope>
</reference>
<proteinExistence type="predicted"/>
<evidence type="ECO:0000313" key="3">
    <source>
        <dbReference type="Proteomes" id="UP000472272"/>
    </source>
</evidence>